<dbReference type="Pfam" id="PF00583">
    <property type="entry name" value="Acetyltransf_1"/>
    <property type="match status" value="1"/>
</dbReference>
<dbReference type="Gene3D" id="3.40.630.30">
    <property type="match status" value="1"/>
</dbReference>
<dbReference type="SUPFAM" id="SSF55729">
    <property type="entry name" value="Acyl-CoA N-acyltransferases (Nat)"/>
    <property type="match status" value="1"/>
</dbReference>
<comment type="caution">
    <text evidence="2">The sequence shown here is derived from an EMBL/GenBank/DDBJ whole genome shotgun (WGS) entry which is preliminary data.</text>
</comment>
<accession>A0A2D0J036</accession>
<dbReference type="AlphaFoldDB" id="A0A2D0J036"/>
<dbReference type="GO" id="GO:0016747">
    <property type="term" value="F:acyltransferase activity, transferring groups other than amino-acyl groups"/>
    <property type="evidence" value="ECO:0007669"/>
    <property type="project" value="InterPro"/>
</dbReference>
<evidence type="ECO:0000259" key="1">
    <source>
        <dbReference type="Pfam" id="PF00583"/>
    </source>
</evidence>
<protein>
    <recommendedName>
        <fullName evidence="1">N-acetyltransferase domain-containing protein</fullName>
    </recommendedName>
</protein>
<gene>
    <name evidence="2" type="ORF">Xbud_02147</name>
</gene>
<organism evidence="2 3">
    <name type="scientific">Xenorhabdus budapestensis</name>
    <dbReference type="NCBI Taxonomy" id="290110"/>
    <lineage>
        <taxon>Bacteria</taxon>
        <taxon>Pseudomonadati</taxon>
        <taxon>Pseudomonadota</taxon>
        <taxon>Gammaproteobacteria</taxon>
        <taxon>Enterobacterales</taxon>
        <taxon>Morganellaceae</taxon>
        <taxon>Xenorhabdus</taxon>
    </lineage>
</organism>
<dbReference type="Proteomes" id="UP000225833">
    <property type="component" value="Unassembled WGS sequence"/>
</dbReference>
<dbReference type="InterPro" id="IPR016181">
    <property type="entry name" value="Acyl_CoA_acyltransferase"/>
</dbReference>
<proteinExistence type="predicted"/>
<reference evidence="2 3" key="1">
    <citation type="journal article" date="2017" name="Nat. Microbiol.">
        <title>Natural product diversity associated with the nematode symbionts Photorhabdus and Xenorhabdus.</title>
        <authorList>
            <person name="Tobias N.J."/>
            <person name="Wolff H."/>
            <person name="Djahanschiri B."/>
            <person name="Grundmann F."/>
            <person name="Kronenwerth M."/>
            <person name="Shi Y.M."/>
            <person name="Simonyi S."/>
            <person name="Grun P."/>
            <person name="Shapiro-Ilan D."/>
            <person name="Pidot S.J."/>
            <person name="Stinear T.P."/>
            <person name="Ebersberger I."/>
            <person name="Bode H.B."/>
        </authorList>
    </citation>
    <scope>NUCLEOTIDE SEQUENCE [LARGE SCALE GENOMIC DNA]</scope>
    <source>
        <strain evidence="2 3">DSM 16342</strain>
    </source>
</reference>
<evidence type="ECO:0000313" key="3">
    <source>
        <dbReference type="Proteomes" id="UP000225833"/>
    </source>
</evidence>
<name>A0A2D0J036_XENBU</name>
<dbReference type="CDD" id="cd04301">
    <property type="entry name" value="NAT_SF"/>
    <property type="match status" value="1"/>
</dbReference>
<feature type="domain" description="N-acetyltransferase" evidence="1">
    <location>
        <begin position="37"/>
        <end position="84"/>
    </location>
</feature>
<dbReference type="EMBL" id="NIBS01000010">
    <property type="protein sequence ID" value="PHM27570.1"/>
    <property type="molecule type" value="Genomic_DNA"/>
</dbReference>
<dbReference type="InterPro" id="IPR000182">
    <property type="entry name" value="GNAT_dom"/>
</dbReference>
<evidence type="ECO:0000313" key="2">
    <source>
        <dbReference type="EMBL" id="PHM27570.1"/>
    </source>
</evidence>
<sequence>MSKIKLHITDTPNSQDEAYVIQNTWAFNEQYTPVDIHPLFLSITDEFNKIIAGLVFKAWWSYLKIQYFWVSEKYRQKGLGKQLILKHQNDIVI</sequence>